<evidence type="ECO:0000313" key="2">
    <source>
        <dbReference type="Proteomes" id="UP000827284"/>
    </source>
</evidence>
<dbReference type="InterPro" id="IPR036047">
    <property type="entry name" value="F-box-like_dom_sf"/>
</dbReference>
<dbReference type="OrthoDB" id="2441186at2759"/>
<gene>
    <name evidence="1" type="ORF">EMPS_03834</name>
</gene>
<dbReference type="EMBL" id="BQFW01000005">
    <property type="protein sequence ID" value="GJJ71484.1"/>
    <property type="molecule type" value="Genomic_DNA"/>
</dbReference>
<evidence type="ECO:0008006" key="3">
    <source>
        <dbReference type="Google" id="ProtNLM"/>
    </source>
</evidence>
<name>A0A9P3LV09_9FUNG</name>
<accession>A0A9P3LV09</accession>
<proteinExistence type="predicted"/>
<reference evidence="1" key="2">
    <citation type="journal article" date="2022" name="Microbiol. Resour. Announc.">
        <title>Whole-Genome Sequence of Entomortierella parvispora E1425, a Mucoromycotan Fungus Associated with Burkholderiaceae-Related Endosymbiotic Bacteria.</title>
        <authorList>
            <person name="Herlambang A."/>
            <person name="Guo Y."/>
            <person name="Takashima Y."/>
            <person name="Narisawa K."/>
            <person name="Ohta H."/>
            <person name="Nishizawa T."/>
        </authorList>
    </citation>
    <scope>NUCLEOTIDE SEQUENCE</scope>
    <source>
        <strain evidence="1">E1425</strain>
    </source>
</reference>
<comment type="caution">
    <text evidence="1">The sequence shown here is derived from an EMBL/GenBank/DDBJ whole genome shotgun (WGS) entry which is preliminary data.</text>
</comment>
<sequence>MTQHALDIPEITELIVAHLTRKHFYVCIQVSRRWHDAFVPFIWNFALLKKLYFSNYPPPEGLQRYAHLIGQLSYRDIPTSEVPRYFQINFPNLDSFHAHYLPWSQWTKDERKYWGEKNPLHGFLERLPPRPLSLTLDSHFDELKDETDGELEHSIWKTIRASCKTIQTDSNMSIGYGPPSGLTQSLRSLTLHRVTFHWREMDACDGIWDVLKGLDRLSIRIWSHSRLKSATPTGKAMTVMTKTGDMATATQTLNDLQHPFEKMAGAKIQHLTIQYCEHGDPTLHSEFELVRQCRDLRSLAWVNPSGDNDRASRATAFTREVQAGRWPYLESLRLSISYLNDRELGEMISSMIRPIRELTIHGSAFHILASEALLKSGKGRHVNSLEVLVIPEAKRVHGGFFQEILCSAPKLVTLHGWKLTDLDIWRNPKPWVCHKLKDFQMSLCFELSEPVAVGTLFSKAKDARQTLHPVASTPPRPLEMVTDEDTTAVFLDRLAKCKELETLLLGQREHLPQTNWRGQRELTRLSYQTLELDHGLDRLKTLRHLQRLDMRLTYMAMTELEAIWMMEQWPSLKELRASQLSPDIDLARMLWSGFRERGIQRGW</sequence>
<dbReference type="InterPro" id="IPR032675">
    <property type="entry name" value="LRR_dom_sf"/>
</dbReference>
<dbReference type="SUPFAM" id="SSF81383">
    <property type="entry name" value="F-box domain"/>
    <property type="match status" value="1"/>
</dbReference>
<organism evidence="1 2">
    <name type="scientific">Entomortierella parvispora</name>
    <dbReference type="NCBI Taxonomy" id="205924"/>
    <lineage>
        <taxon>Eukaryota</taxon>
        <taxon>Fungi</taxon>
        <taxon>Fungi incertae sedis</taxon>
        <taxon>Mucoromycota</taxon>
        <taxon>Mortierellomycotina</taxon>
        <taxon>Mortierellomycetes</taxon>
        <taxon>Mortierellales</taxon>
        <taxon>Mortierellaceae</taxon>
        <taxon>Entomortierella</taxon>
    </lineage>
</organism>
<reference evidence="1" key="1">
    <citation type="submission" date="2021-11" db="EMBL/GenBank/DDBJ databases">
        <authorList>
            <person name="Herlambang A."/>
            <person name="Guo Y."/>
            <person name="Takashima Y."/>
            <person name="Nishizawa T."/>
        </authorList>
    </citation>
    <scope>NUCLEOTIDE SEQUENCE</scope>
    <source>
        <strain evidence="1">E1425</strain>
    </source>
</reference>
<protein>
    <recommendedName>
        <fullName evidence="3">F-box domain-containing protein</fullName>
    </recommendedName>
</protein>
<dbReference type="SUPFAM" id="SSF52047">
    <property type="entry name" value="RNI-like"/>
    <property type="match status" value="1"/>
</dbReference>
<dbReference type="AlphaFoldDB" id="A0A9P3LV09"/>
<dbReference type="Gene3D" id="3.80.10.10">
    <property type="entry name" value="Ribonuclease Inhibitor"/>
    <property type="match status" value="1"/>
</dbReference>
<keyword evidence="2" id="KW-1185">Reference proteome</keyword>
<evidence type="ECO:0000313" key="1">
    <source>
        <dbReference type="EMBL" id="GJJ71484.1"/>
    </source>
</evidence>
<dbReference type="Proteomes" id="UP000827284">
    <property type="component" value="Unassembled WGS sequence"/>
</dbReference>